<comment type="caution">
    <text evidence="2">The sequence shown here is derived from an EMBL/GenBank/DDBJ whole genome shotgun (WGS) entry which is preliminary data.</text>
</comment>
<reference evidence="2 3" key="1">
    <citation type="submission" date="2024-02" db="EMBL/GenBank/DDBJ databases">
        <authorList>
            <person name="Vignale AGUSTIN F."/>
            <person name="Sosa J E."/>
            <person name="Modenutti C."/>
        </authorList>
    </citation>
    <scope>NUCLEOTIDE SEQUENCE [LARGE SCALE GENOMIC DNA]</scope>
</reference>
<feature type="region of interest" description="Disordered" evidence="1">
    <location>
        <begin position="23"/>
        <end position="51"/>
    </location>
</feature>
<protein>
    <submittedName>
        <fullName evidence="2">Uncharacterized protein</fullName>
    </submittedName>
</protein>
<name>A0ABC8RC40_9AQUA</name>
<gene>
    <name evidence="2" type="ORF">ILEXP_LOCUS8004</name>
</gene>
<organism evidence="2 3">
    <name type="scientific">Ilex paraguariensis</name>
    <name type="common">yerba mate</name>
    <dbReference type="NCBI Taxonomy" id="185542"/>
    <lineage>
        <taxon>Eukaryota</taxon>
        <taxon>Viridiplantae</taxon>
        <taxon>Streptophyta</taxon>
        <taxon>Embryophyta</taxon>
        <taxon>Tracheophyta</taxon>
        <taxon>Spermatophyta</taxon>
        <taxon>Magnoliopsida</taxon>
        <taxon>eudicotyledons</taxon>
        <taxon>Gunneridae</taxon>
        <taxon>Pentapetalae</taxon>
        <taxon>asterids</taxon>
        <taxon>campanulids</taxon>
        <taxon>Aquifoliales</taxon>
        <taxon>Aquifoliaceae</taxon>
        <taxon>Ilex</taxon>
    </lineage>
</organism>
<dbReference type="Proteomes" id="UP001642360">
    <property type="component" value="Unassembled WGS sequence"/>
</dbReference>
<keyword evidence="3" id="KW-1185">Reference proteome</keyword>
<accession>A0ABC8RC40</accession>
<dbReference type="EMBL" id="CAUOFW020001056">
    <property type="protein sequence ID" value="CAK9140544.1"/>
    <property type="molecule type" value="Genomic_DNA"/>
</dbReference>
<feature type="compositionally biased region" description="Basic and acidic residues" evidence="1">
    <location>
        <begin position="111"/>
        <end position="127"/>
    </location>
</feature>
<evidence type="ECO:0000256" key="1">
    <source>
        <dbReference type="SAM" id="MobiDB-lite"/>
    </source>
</evidence>
<dbReference type="AlphaFoldDB" id="A0ABC8RC40"/>
<proteinExistence type="predicted"/>
<sequence length="127" mass="13936">MGCSRGLVSGSGPVGFPKELGLSISKLNKAQPDNGDGGPPVDEDNEDQEIQCRDEPFEEAALEDGNHYHSEDKKDFDAPVEFEPRLRLPVGSNGFDDVNTTCLFSDGSVQRLERSTDNSRSEDYERA</sequence>
<evidence type="ECO:0000313" key="3">
    <source>
        <dbReference type="Proteomes" id="UP001642360"/>
    </source>
</evidence>
<evidence type="ECO:0000313" key="2">
    <source>
        <dbReference type="EMBL" id="CAK9140544.1"/>
    </source>
</evidence>
<feature type="region of interest" description="Disordered" evidence="1">
    <location>
        <begin position="106"/>
        <end position="127"/>
    </location>
</feature>